<dbReference type="EC" id="3.1.1.-" evidence="3"/>
<evidence type="ECO:0000256" key="1">
    <source>
        <dbReference type="ARBA" id="ARBA00005964"/>
    </source>
</evidence>
<dbReference type="InterPro" id="IPR002018">
    <property type="entry name" value="CarbesteraseB"/>
</dbReference>
<dbReference type="InterPro" id="IPR029058">
    <property type="entry name" value="AB_hydrolase_fold"/>
</dbReference>
<organism evidence="5 6">
    <name type="scientific">Microbacterium fluvii</name>
    <dbReference type="NCBI Taxonomy" id="415215"/>
    <lineage>
        <taxon>Bacteria</taxon>
        <taxon>Bacillati</taxon>
        <taxon>Actinomycetota</taxon>
        <taxon>Actinomycetes</taxon>
        <taxon>Micrococcales</taxon>
        <taxon>Microbacteriaceae</taxon>
        <taxon>Microbacterium</taxon>
    </lineage>
</organism>
<evidence type="ECO:0000259" key="4">
    <source>
        <dbReference type="Pfam" id="PF00135"/>
    </source>
</evidence>
<gene>
    <name evidence="5" type="ORF">ACFQRL_04765</name>
</gene>
<dbReference type="SUPFAM" id="SSF53474">
    <property type="entry name" value="alpha/beta-Hydrolases"/>
    <property type="match status" value="1"/>
</dbReference>
<dbReference type="Pfam" id="PF00135">
    <property type="entry name" value="COesterase"/>
    <property type="match status" value="1"/>
</dbReference>
<evidence type="ECO:0000313" key="5">
    <source>
        <dbReference type="EMBL" id="MFC7268271.1"/>
    </source>
</evidence>
<evidence type="ECO:0000313" key="6">
    <source>
        <dbReference type="Proteomes" id="UP001596507"/>
    </source>
</evidence>
<dbReference type="InterPro" id="IPR050309">
    <property type="entry name" value="Type-B_Carboxylest/Lipase"/>
</dbReference>
<dbReference type="Proteomes" id="UP001596507">
    <property type="component" value="Unassembled WGS sequence"/>
</dbReference>
<sequence length="482" mass="50526">MSESHASTTTITVSSGHLRGARTGAVERFLGIPYAAPPFGERRFALPEPAPAWQGVRDATAFGPTVPQHPYYGPIGELLGTVEIPGDDVLTVNVWTPSSRDGGGLPVMVWLHGGALERGTPALPLYDGTAFARDGVVFVSIAHRVGVEGFSVLEGAPLNLGLSDAAAGLRWVYDEIAAFGGDPARITIVGESAGGALVAALLARPDTAPLIARAVIESGPLVAETPERAGRVTRALAKHLGVPATREAFAGLPPERLLEARRELAAGSSPLGGAPGFALAVDPASLPVSPHEALAASAVPLVIGTNTDEYRLWFPPAALAAISPLKLQLARLALKISGRALRAYRHDWPDASTGELFGQLATDVLLRRAMIDVARARTAPTYVYEFAWASPVRDLRAAHALEIAFVFDRVAADEAVRMLGPAAPQQLADRMHGNWVRFVSSGDPGWPAFGSGGEVQVFDSAPHVAPLPRAEAAAALPAPRVR</sequence>
<feature type="domain" description="Carboxylesterase type B" evidence="4">
    <location>
        <begin position="8"/>
        <end position="444"/>
    </location>
</feature>
<dbReference type="RefSeq" id="WP_262873183.1">
    <property type="nucleotide sequence ID" value="NZ_BAABKW010000005.1"/>
</dbReference>
<dbReference type="PANTHER" id="PTHR11559">
    <property type="entry name" value="CARBOXYLESTERASE"/>
    <property type="match status" value="1"/>
</dbReference>
<comment type="caution">
    <text evidence="5">The sequence shown here is derived from an EMBL/GenBank/DDBJ whole genome shotgun (WGS) entry which is preliminary data.</text>
</comment>
<comment type="similarity">
    <text evidence="1 3">Belongs to the type-B carboxylesterase/lipase family.</text>
</comment>
<evidence type="ECO:0000256" key="3">
    <source>
        <dbReference type="RuleBase" id="RU361235"/>
    </source>
</evidence>
<dbReference type="InterPro" id="IPR019826">
    <property type="entry name" value="Carboxylesterase_B_AS"/>
</dbReference>
<proteinExistence type="inferred from homology"/>
<dbReference type="EMBL" id="JBHTBE010000001">
    <property type="protein sequence ID" value="MFC7268271.1"/>
    <property type="molecule type" value="Genomic_DNA"/>
</dbReference>
<dbReference type="PROSITE" id="PS00122">
    <property type="entry name" value="CARBOXYLESTERASE_B_1"/>
    <property type="match status" value="1"/>
</dbReference>
<evidence type="ECO:0000256" key="2">
    <source>
        <dbReference type="ARBA" id="ARBA00022801"/>
    </source>
</evidence>
<reference evidence="6" key="1">
    <citation type="journal article" date="2019" name="Int. J. Syst. Evol. Microbiol.">
        <title>The Global Catalogue of Microorganisms (GCM) 10K type strain sequencing project: providing services to taxonomists for standard genome sequencing and annotation.</title>
        <authorList>
            <consortium name="The Broad Institute Genomics Platform"/>
            <consortium name="The Broad Institute Genome Sequencing Center for Infectious Disease"/>
            <person name="Wu L."/>
            <person name="Ma J."/>
        </authorList>
    </citation>
    <scope>NUCLEOTIDE SEQUENCE [LARGE SCALE GENOMIC DNA]</scope>
    <source>
        <strain evidence="6">CGMCC 1.15772</strain>
    </source>
</reference>
<dbReference type="Gene3D" id="3.40.50.1820">
    <property type="entry name" value="alpha/beta hydrolase"/>
    <property type="match status" value="1"/>
</dbReference>
<accession>A0ABW2HB60</accession>
<keyword evidence="2 3" id="KW-0378">Hydrolase</keyword>
<keyword evidence="6" id="KW-1185">Reference proteome</keyword>
<protein>
    <recommendedName>
        <fullName evidence="3">Carboxylic ester hydrolase</fullName>
        <ecNumber evidence="3">3.1.1.-</ecNumber>
    </recommendedName>
</protein>
<name>A0ABW2HB60_9MICO</name>